<comment type="caution">
    <text evidence="2">The sequence shown here is derived from an EMBL/GenBank/DDBJ whole genome shotgun (WGS) entry which is preliminary data.</text>
</comment>
<name>A0A4S4CZH6_CAMSN</name>
<keyword evidence="3" id="KW-1185">Reference proteome</keyword>
<dbReference type="Proteomes" id="UP000306102">
    <property type="component" value="Unassembled WGS sequence"/>
</dbReference>
<gene>
    <name evidence="2" type="ORF">TEA_016841</name>
</gene>
<dbReference type="EMBL" id="SDRB02013284">
    <property type="protein sequence ID" value="THF95299.1"/>
    <property type="molecule type" value="Genomic_DNA"/>
</dbReference>
<protein>
    <recommendedName>
        <fullName evidence="1">25S rRNA (uridine-N(3))-methyltransferase BMT5-like domain-containing protein</fullName>
    </recommendedName>
</protein>
<proteinExistence type="predicted"/>
<dbReference type="STRING" id="542762.A0A4S4CZH6"/>
<evidence type="ECO:0000313" key="2">
    <source>
        <dbReference type="EMBL" id="THF95299.1"/>
    </source>
</evidence>
<sequence>MSSLGHPNFPKEGRHRCFKNGLGPRLWSKLVMAKLPHVCRLNRAESGSVDLGLKACWNGLERVLPLSVCQVNRRCFCVSRFKPSYPGRQKSTFLQYPRLKNFEGARVPCLFDHLLLKILPRESEEHFKGAAGRFSPSKVRLKSLSLLPRDNQVFSTWAKHQGIRGISTAEKQKKRVGVLEVPSSSFKLMKNSTYLKAQLLEMQLWPCCADDKQSLSNKLKRMRAFWSLYLMVRIFPALDSRYFSRFYIMVIDEYHGTNPFIRESEMSSSSSSRRRRRRRRKERVRWIQHYNNGQKILLVGEGDFSFSACLARAFGSAVNMVATSLHSQGESNER</sequence>
<evidence type="ECO:0000259" key="1">
    <source>
        <dbReference type="Pfam" id="PF10354"/>
    </source>
</evidence>
<dbReference type="AlphaFoldDB" id="A0A4S4CZH6"/>
<accession>A0A4S4CZH6</accession>
<organism evidence="2 3">
    <name type="scientific">Camellia sinensis var. sinensis</name>
    <name type="common">China tea</name>
    <dbReference type="NCBI Taxonomy" id="542762"/>
    <lineage>
        <taxon>Eukaryota</taxon>
        <taxon>Viridiplantae</taxon>
        <taxon>Streptophyta</taxon>
        <taxon>Embryophyta</taxon>
        <taxon>Tracheophyta</taxon>
        <taxon>Spermatophyta</taxon>
        <taxon>Magnoliopsida</taxon>
        <taxon>eudicotyledons</taxon>
        <taxon>Gunneridae</taxon>
        <taxon>Pentapetalae</taxon>
        <taxon>asterids</taxon>
        <taxon>Ericales</taxon>
        <taxon>Theaceae</taxon>
        <taxon>Camellia</taxon>
    </lineage>
</organism>
<feature type="domain" description="25S rRNA (uridine-N(3))-methyltransferase BMT5-like" evidence="1">
    <location>
        <begin position="297"/>
        <end position="332"/>
    </location>
</feature>
<dbReference type="InterPro" id="IPR019446">
    <property type="entry name" value="BMT5-like"/>
</dbReference>
<evidence type="ECO:0000313" key="3">
    <source>
        <dbReference type="Proteomes" id="UP000306102"/>
    </source>
</evidence>
<dbReference type="GO" id="GO:0070042">
    <property type="term" value="F:rRNA (uridine-N3-)-methyltransferase activity"/>
    <property type="evidence" value="ECO:0007669"/>
    <property type="project" value="InterPro"/>
</dbReference>
<dbReference type="GO" id="GO:0070475">
    <property type="term" value="P:rRNA base methylation"/>
    <property type="evidence" value="ECO:0007669"/>
    <property type="project" value="InterPro"/>
</dbReference>
<reference evidence="2 3" key="1">
    <citation type="journal article" date="2018" name="Proc. Natl. Acad. Sci. U.S.A.">
        <title>Draft genome sequence of Camellia sinensis var. sinensis provides insights into the evolution of the tea genome and tea quality.</title>
        <authorList>
            <person name="Wei C."/>
            <person name="Yang H."/>
            <person name="Wang S."/>
            <person name="Zhao J."/>
            <person name="Liu C."/>
            <person name="Gao L."/>
            <person name="Xia E."/>
            <person name="Lu Y."/>
            <person name="Tai Y."/>
            <person name="She G."/>
            <person name="Sun J."/>
            <person name="Cao H."/>
            <person name="Tong W."/>
            <person name="Gao Q."/>
            <person name="Li Y."/>
            <person name="Deng W."/>
            <person name="Jiang X."/>
            <person name="Wang W."/>
            <person name="Chen Q."/>
            <person name="Zhang S."/>
            <person name="Li H."/>
            <person name="Wu J."/>
            <person name="Wang P."/>
            <person name="Li P."/>
            <person name="Shi C."/>
            <person name="Zheng F."/>
            <person name="Jian J."/>
            <person name="Huang B."/>
            <person name="Shan D."/>
            <person name="Shi M."/>
            <person name="Fang C."/>
            <person name="Yue Y."/>
            <person name="Li F."/>
            <person name="Li D."/>
            <person name="Wei S."/>
            <person name="Han B."/>
            <person name="Jiang C."/>
            <person name="Yin Y."/>
            <person name="Xia T."/>
            <person name="Zhang Z."/>
            <person name="Bennetzen J.L."/>
            <person name="Zhao S."/>
            <person name="Wan X."/>
        </authorList>
    </citation>
    <scope>NUCLEOTIDE SEQUENCE [LARGE SCALE GENOMIC DNA]</scope>
    <source>
        <strain evidence="3">cv. Shuchazao</strain>
        <tissue evidence="2">Leaf</tissue>
    </source>
</reference>
<dbReference type="Pfam" id="PF10354">
    <property type="entry name" value="BMT5-like"/>
    <property type="match status" value="1"/>
</dbReference>